<accession>A0A3A2Z2P7</accession>
<keyword evidence="3" id="KW-1185">Reference proteome</keyword>
<proteinExistence type="predicted"/>
<protein>
    <submittedName>
        <fullName evidence="2">Uncharacterized protein</fullName>
    </submittedName>
</protein>
<dbReference type="EMBL" id="MVGC01004558">
    <property type="protein sequence ID" value="RJE16483.1"/>
    <property type="molecule type" value="Genomic_DNA"/>
</dbReference>
<dbReference type="Proteomes" id="UP000266188">
    <property type="component" value="Unassembled WGS sequence"/>
</dbReference>
<evidence type="ECO:0000313" key="2">
    <source>
        <dbReference type="EMBL" id="RJE16483.1"/>
    </source>
</evidence>
<sequence length="84" mass="9130">MEEMDEERKAREREEQEQGYQEERAGETLTDSKAESNKDGAAVDAKMEQQPSNTPEGEHSKGSEEGSPPKPAEGDSAAPGEGKH</sequence>
<evidence type="ECO:0000256" key="1">
    <source>
        <dbReference type="SAM" id="MobiDB-lite"/>
    </source>
</evidence>
<gene>
    <name evidence="2" type="ORF">PHISCL_11180</name>
</gene>
<organism evidence="2 3">
    <name type="scientific">Aspergillus sclerotialis</name>
    <dbReference type="NCBI Taxonomy" id="2070753"/>
    <lineage>
        <taxon>Eukaryota</taxon>
        <taxon>Fungi</taxon>
        <taxon>Dikarya</taxon>
        <taxon>Ascomycota</taxon>
        <taxon>Pezizomycotina</taxon>
        <taxon>Eurotiomycetes</taxon>
        <taxon>Eurotiomycetidae</taxon>
        <taxon>Eurotiales</taxon>
        <taxon>Aspergillaceae</taxon>
        <taxon>Aspergillus</taxon>
        <taxon>Aspergillus subgen. Polypaecilum</taxon>
    </lineage>
</organism>
<evidence type="ECO:0000313" key="3">
    <source>
        <dbReference type="Proteomes" id="UP000266188"/>
    </source>
</evidence>
<name>A0A3A2Z2P7_9EURO</name>
<feature type="region of interest" description="Disordered" evidence="1">
    <location>
        <begin position="1"/>
        <end position="84"/>
    </location>
</feature>
<reference evidence="3" key="1">
    <citation type="submission" date="2017-02" db="EMBL/GenBank/DDBJ databases">
        <authorList>
            <person name="Tafer H."/>
            <person name="Lopandic K."/>
        </authorList>
    </citation>
    <scope>NUCLEOTIDE SEQUENCE [LARGE SCALE GENOMIC DNA]</scope>
    <source>
        <strain evidence="3">CBS 366.77</strain>
    </source>
</reference>
<dbReference type="AlphaFoldDB" id="A0A3A2Z2P7"/>
<feature type="compositionally biased region" description="Basic and acidic residues" evidence="1">
    <location>
        <begin position="1"/>
        <end position="38"/>
    </location>
</feature>
<comment type="caution">
    <text evidence="2">The sequence shown here is derived from an EMBL/GenBank/DDBJ whole genome shotgun (WGS) entry which is preliminary data.</text>
</comment>